<comment type="caution">
    <text evidence="10">The sequence shown here is derived from an EMBL/GenBank/DDBJ whole genome shotgun (WGS) entry which is preliminary data.</text>
</comment>
<dbReference type="RefSeq" id="WP_255134769.1">
    <property type="nucleotide sequence ID" value="NZ_JANDBC010000002.1"/>
</dbReference>
<evidence type="ECO:0000256" key="1">
    <source>
        <dbReference type="ARBA" id="ARBA00003041"/>
    </source>
</evidence>
<reference evidence="10" key="1">
    <citation type="submission" date="2022-06" db="EMBL/GenBank/DDBJ databases">
        <title>Gracilimonas sp. CAU 1638 isolated from sea sediment.</title>
        <authorList>
            <person name="Kim W."/>
        </authorList>
    </citation>
    <scope>NUCLEOTIDE SEQUENCE</scope>
    <source>
        <strain evidence="10">CAU 1638</strain>
    </source>
</reference>
<name>A0A9X2REE0_9BACT</name>
<dbReference type="GO" id="GO:0005829">
    <property type="term" value="C:cytosol"/>
    <property type="evidence" value="ECO:0007669"/>
    <property type="project" value="TreeGrafter"/>
</dbReference>
<evidence type="ECO:0000256" key="4">
    <source>
        <dbReference type="ARBA" id="ARBA00022448"/>
    </source>
</evidence>
<keyword evidence="6" id="KW-0653">Protein transport</keyword>
<keyword evidence="11" id="KW-1185">Reference proteome</keyword>
<feature type="domain" description="Flagellar assembly protein FliH/Type III secretion system HrpE" evidence="9">
    <location>
        <begin position="96"/>
        <end position="206"/>
    </location>
</feature>
<evidence type="ECO:0000256" key="5">
    <source>
        <dbReference type="ARBA" id="ARBA00022795"/>
    </source>
</evidence>
<keyword evidence="8" id="KW-0175">Coiled coil</keyword>
<evidence type="ECO:0000259" key="9">
    <source>
        <dbReference type="Pfam" id="PF02108"/>
    </source>
</evidence>
<evidence type="ECO:0000256" key="8">
    <source>
        <dbReference type="SAM" id="Coils"/>
    </source>
</evidence>
<organism evidence="10 11">
    <name type="scientific">Gracilimonas sediminicola</name>
    <dbReference type="NCBI Taxonomy" id="2952158"/>
    <lineage>
        <taxon>Bacteria</taxon>
        <taxon>Pseudomonadati</taxon>
        <taxon>Balneolota</taxon>
        <taxon>Balneolia</taxon>
        <taxon>Balneolales</taxon>
        <taxon>Balneolaceae</taxon>
        <taxon>Gracilimonas</taxon>
    </lineage>
</organism>
<dbReference type="EMBL" id="JANDBC010000002">
    <property type="protein sequence ID" value="MCP9291895.1"/>
    <property type="molecule type" value="Genomic_DNA"/>
</dbReference>
<dbReference type="AlphaFoldDB" id="A0A9X2REE0"/>
<dbReference type="Pfam" id="PF02108">
    <property type="entry name" value="FliH"/>
    <property type="match status" value="1"/>
</dbReference>
<dbReference type="PANTHER" id="PTHR34982:SF1">
    <property type="entry name" value="FLAGELLAR ASSEMBLY PROTEIN FLIH"/>
    <property type="match status" value="1"/>
</dbReference>
<dbReference type="Proteomes" id="UP001139125">
    <property type="component" value="Unassembled WGS sequence"/>
</dbReference>
<evidence type="ECO:0000256" key="6">
    <source>
        <dbReference type="ARBA" id="ARBA00022927"/>
    </source>
</evidence>
<gene>
    <name evidence="10" type="ORF">NM125_09945</name>
</gene>
<proteinExistence type="inferred from homology"/>
<evidence type="ECO:0000256" key="7">
    <source>
        <dbReference type="ARBA" id="ARBA00023225"/>
    </source>
</evidence>
<evidence type="ECO:0000256" key="2">
    <source>
        <dbReference type="ARBA" id="ARBA00006602"/>
    </source>
</evidence>
<keyword evidence="4" id="KW-0813">Transport</keyword>
<dbReference type="GO" id="GO:0015031">
    <property type="term" value="P:protein transport"/>
    <property type="evidence" value="ECO:0007669"/>
    <property type="project" value="UniProtKB-KW"/>
</dbReference>
<dbReference type="InterPro" id="IPR051472">
    <property type="entry name" value="T3SS_Stator/FliH"/>
</dbReference>
<feature type="coiled-coil region" evidence="8">
    <location>
        <begin position="33"/>
        <end position="106"/>
    </location>
</feature>
<comment type="function">
    <text evidence="1">Needed for flagellar regrowth and assembly.</text>
</comment>
<accession>A0A9X2REE0</accession>
<comment type="similarity">
    <text evidence="2">Belongs to the FliH family.</text>
</comment>
<keyword evidence="7" id="KW-1006">Bacterial flagellum protein export</keyword>
<dbReference type="InterPro" id="IPR018035">
    <property type="entry name" value="Flagellar_FliH/T3SS_HrpE"/>
</dbReference>
<keyword evidence="5" id="KW-1005">Bacterial flagellum biogenesis</keyword>
<sequence>MRTQKVLQNNQISWFNEGSKRLNYQMIFNESEVKNEEDEYTEEKTDINELLDERDARWKRKLEQVRDEAYAEGFNAGQAEGIETARAEIDEKLSVVREALEQAHEEWKSRQQILEPGLLDMVFEISESILGIPVENPAIRESLEEKLAPLLQKINEQSKPILWVCEDDLEFVQALKDDFSKSMVLNMQISEECNPGEFRLETQEETVVHNFREMLDEFKKTLALPSWK</sequence>
<evidence type="ECO:0000313" key="10">
    <source>
        <dbReference type="EMBL" id="MCP9291895.1"/>
    </source>
</evidence>
<evidence type="ECO:0000313" key="11">
    <source>
        <dbReference type="Proteomes" id="UP001139125"/>
    </source>
</evidence>
<dbReference type="PANTHER" id="PTHR34982">
    <property type="entry name" value="YOP PROTEINS TRANSLOCATION PROTEIN L"/>
    <property type="match status" value="1"/>
</dbReference>
<evidence type="ECO:0000256" key="3">
    <source>
        <dbReference type="ARBA" id="ARBA00016507"/>
    </source>
</evidence>
<protein>
    <recommendedName>
        <fullName evidence="3">Flagellar assembly protein FliH</fullName>
    </recommendedName>
</protein>
<dbReference type="GO" id="GO:0044781">
    <property type="term" value="P:bacterial-type flagellum organization"/>
    <property type="evidence" value="ECO:0007669"/>
    <property type="project" value="UniProtKB-KW"/>
</dbReference>